<proteinExistence type="predicted"/>
<dbReference type="Pfam" id="PF00583">
    <property type="entry name" value="Acetyltransf_1"/>
    <property type="match status" value="1"/>
</dbReference>
<accession>A0A9X0YQF9</accession>
<dbReference type="Gene3D" id="3.40.630.30">
    <property type="match status" value="1"/>
</dbReference>
<keyword evidence="1" id="KW-0808">Transferase</keyword>
<dbReference type="PROSITE" id="PS51186">
    <property type="entry name" value="GNAT"/>
    <property type="match status" value="1"/>
</dbReference>
<reference evidence="4" key="1">
    <citation type="submission" date="2021-03" db="EMBL/GenBank/DDBJ databases">
        <title>Genomic Encyclopedia of Type Strains, Phase IV (KMG-IV): sequencing the most valuable type-strain genomes for metagenomic binning, comparative biology and taxonomic classification.</title>
        <authorList>
            <person name="Goeker M."/>
        </authorList>
    </citation>
    <scope>NUCLEOTIDE SEQUENCE</scope>
    <source>
        <strain evidence="4">DSM 107338</strain>
    </source>
</reference>
<dbReference type="PANTHER" id="PTHR43800">
    <property type="entry name" value="PEPTIDYL-LYSINE N-ACETYLTRANSFERASE YJAB"/>
    <property type="match status" value="1"/>
</dbReference>
<evidence type="ECO:0000256" key="2">
    <source>
        <dbReference type="ARBA" id="ARBA00023315"/>
    </source>
</evidence>
<sequence>MDYLIRKMKKRDMKQVQDIAKTSWNATYEGIIPLEIQERFLKAVYSKQNLKWRLKNTTFFVAEVNQGIVGFANFFRVPESGRVELGAIYIYPEYQGAGIGTAFLKVGMEKLGIRELHLNVEKNNQIGMTFYRAKGFESVAEYDDYLDGHTLKTVRMVLRVGEKGI</sequence>
<keyword evidence="2" id="KW-0012">Acyltransferase</keyword>
<dbReference type="SUPFAM" id="SSF55729">
    <property type="entry name" value="Acyl-CoA N-acyltransferases (Nat)"/>
    <property type="match status" value="1"/>
</dbReference>
<dbReference type="OrthoDB" id="794462at2"/>
<dbReference type="InterPro" id="IPR000182">
    <property type="entry name" value="GNAT_dom"/>
</dbReference>
<dbReference type="CDD" id="cd04301">
    <property type="entry name" value="NAT_SF"/>
    <property type="match status" value="1"/>
</dbReference>
<protein>
    <submittedName>
        <fullName evidence="4">RimJ/RimL family protein N-acetyltransferase</fullName>
    </submittedName>
</protein>
<feature type="domain" description="N-acetyltransferase" evidence="3">
    <location>
        <begin position="3"/>
        <end position="161"/>
    </location>
</feature>
<organism evidence="4 5">
    <name type="scientific">Oceanobacillus polygoni</name>
    <dbReference type="NCBI Taxonomy" id="1235259"/>
    <lineage>
        <taxon>Bacteria</taxon>
        <taxon>Bacillati</taxon>
        <taxon>Bacillota</taxon>
        <taxon>Bacilli</taxon>
        <taxon>Bacillales</taxon>
        <taxon>Bacillaceae</taxon>
        <taxon>Oceanobacillus</taxon>
    </lineage>
</organism>
<evidence type="ECO:0000256" key="1">
    <source>
        <dbReference type="ARBA" id="ARBA00022679"/>
    </source>
</evidence>
<dbReference type="InterPro" id="IPR016181">
    <property type="entry name" value="Acyl_CoA_acyltransferase"/>
</dbReference>
<dbReference type="AlphaFoldDB" id="A0A9X0YQF9"/>
<evidence type="ECO:0000313" key="5">
    <source>
        <dbReference type="Proteomes" id="UP001138793"/>
    </source>
</evidence>
<keyword evidence="5" id="KW-1185">Reference proteome</keyword>
<comment type="caution">
    <text evidence="4">The sequence shown here is derived from an EMBL/GenBank/DDBJ whole genome shotgun (WGS) entry which is preliminary data.</text>
</comment>
<gene>
    <name evidence="4" type="ORF">J2Z64_001031</name>
</gene>
<dbReference type="Proteomes" id="UP001138793">
    <property type="component" value="Unassembled WGS sequence"/>
</dbReference>
<dbReference type="RefSeq" id="WP_149474377.1">
    <property type="nucleotide sequence ID" value="NZ_JAGGMB010000002.1"/>
</dbReference>
<dbReference type="PANTHER" id="PTHR43800:SF1">
    <property type="entry name" value="PEPTIDYL-LYSINE N-ACETYLTRANSFERASE YJAB"/>
    <property type="match status" value="1"/>
</dbReference>
<name>A0A9X0YQF9_9BACI</name>
<evidence type="ECO:0000259" key="3">
    <source>
        <dbReference type="PROSITE" id="PS51186"/>
    </source>
</evidence>
<evidence type="ECO:0000313" key="4">
    <source>
        <dbReference type="EMBL" id="MBP2076819.1"/>
    </source>
</evidence>
<dbReference type="EMBL" id="JAGGMB010000002">
    <property type="protein sequence ID" value="MBP2076819.1"/>
    <property type="molecule type" value="Genomic_DNA"/>
</dbReference>
<dbReference type="GO" id="GO:0016747">
    <property type="term" value="F:acyltransferase activity, transferring groups other than amino-acyl groups"/>
    <property type="evidence" value="ECO:0007669"/>
    <property type="project" value="InterPro"/>
</dbReference>